<comment type="caution">
    <text evidence="2">The sequence shown here is derived from an EMBL/GenBank/DDBJ whole genome shotgun (WGS) entry which is preliminary data.</text>
</comment>
<reference evidence="3" key="1">
    <citation type="journal article" date="2023" name="Commun. Biol.">
        <title>Genome analysis of Parmales, the sister group of diatoms, reveals the evolutionary specialization of diatoms from phago-mixotrophs to photoautotrophs.</title>
        <authorList>
            <person name="Ban H."/>
            <person name="Sato S."/>
            <person name="Yoshikawa S."/>
            <person name="Yamada K."/>
            <person name="Nakamura Y."/>
            <person name="Ichinomiya M."/>
            <person name="Sato N."/>
            <person name="Blanc-Mathieu R."/>
            <person name="Endo H."/>
            <person name="Kuwata A."/>
            <person name="Ogata H."/>
        </authorList>
    </citation>
    <scope>NUCLEOTIDE SEQUENCE [LARGE SCALE GENOMIC DNA]</scope>
    <source>
        <strain evidence="3">NIES 3701</strain>
    </source>
</reference>
<name>A0A9W7A1L1_9STRA</name>
<feature type="region of interest" description="Disordered" evidence="1">
    <location>
        <begin position="23"/>
        <end position="64"/>
    </location>
</feature>
<accession>A0A9W7A1L1</accession>
<evidence type="ECO:0000256" key="1">
    <source>
        <dbReference type="SAM" id="MobiDB-lite"/>
    </source>
</evidence>
<gene>
    <name evidence="2" type="ORF">TrST_g680</name>
</gene>
<dbReference type="EMBL" id="BRXY01000092">
    <property type="protein sequence ID" value="GMH64212.1"/>
    <property type="molecule type" value="Genomic_DNA"/>
</dbReference>
<feature type="compositionally biased region" description="Basic residues" evidence="1">
    <location>
        <begin position="93"/>
        <end position="112"/>
    </location>
</feature>
<organism evidence="2 3">
    <name type="scientific">Triparma strigata</name>
    <dbReference type="NCBI Taxonomy" id="1606541"/>
    <lineage>
        <taxon>Eukaryota</taxon>
        <taxon>Sar</taxon>
        <taxon>Stramenopiles</taxon>
        <taxon>Ochrophyta</taxon>
        <taxon>Bolidophyceae</taxon>
        <taxon>Parmales</taxon>
        <taxon>Triparmaceae</taxon>
        <taxon>Triparma</taxon>
    </lineage>
</organism>
<proteinExistence type="predicted"/>
<dbReference type="AlphaFoldDB" id="A0A9W7A1L1"/>
<feature type="compositionally biased region" description="Polar residues" evidence="1">
    <location>
        <begin position="36"/>
        <end position="51"/>
    </location>
</feature>
<sequence length="192" mass="21145">MTDAPQDENFFLALSALSPETNRMIMRGLDAPPATSPSQGSALQEKTNVGSSPHARFAKGSTPVAKSANIFEKKYVRSVDIVEAREKEEKIETRRRKKDKKKKQRSRSKSRSSNKPPAPPPPASAPPSDASRATIDTTYSSYLRTSLSYVTSLVSATAVAVHVHIRAVVDNFYARLLGMKGRLITEQKEKIM</sequence>
<evidence type="ECO:0000313" key="2">
    <source>
        <dbReference type="EMBL" id="GMH64212.1"/>
    </source>
</evidence>
<evidence type="ECO:0000313" key="3">
    <source>
        <dbReference type="Proteomes" id="UP001165085"/>
    </source>
</evidence>
<dbReference type="Proteomes" id="UP001165085">
    <property type="component" value="Unassembled WGS sequence"/>
</dbReference>
<protein>
    <submittedName>
        <fullName evidence="2">Uncharacterized protein</fullName>
    </submittedName>
</protein>
<feature type="compositionally biased region" description="Pro residues" evidence="1">
    <location>
        <begin position="116"/>
        <end position="125"/>
    </location>
</feature>
<feature type="region of interest" description="Disordered" evidence="1">
    <location>
        <begin position="86"/>
        <end position="132"/>
    </location>
</feature>
<keyword evidence="3" id="KW-1185">Reference proteome</keyword>